<dbReference type="Pfam" id="PF09346">
    <property type="entry name" value="SMI1_KNR4"/>
    <property type="match status" value="2"/>
</dbReference>
<proteinExistence type="predicted"/>
<sequence length="330" mass="38647">MYLDRVQARVRQYPQLYGRWQPCYPSWANWLEQQLGLRFPPAYREFLLWLGHWSGGLLDGISCCWMHLEFNQRWARGDLVEQEPLRLPTLVNALPPDALIFWREGYDRFAFFRSGEGDDPPVYSWQRLADKPSAWEPTGKSFVTFIEQELEQALRRRAALEEALTRRTLPPGGYLGRVRARYEAMAGLLPGPIEGCSEQEIAELERILRRRLPAAYRELLLWLGHHHSGLLGELAISTDTLLPLQKQARAWLQADRVPIRLPDDAFVFYQRYESAFGFFRLSEGEDPPVYGHLDDPRQPRFDWWHRHLSDFVMAQLEESIALAERRCLPQ</sequence>
<reference evidence="2" key="1">
    <citation type="submission" date="2018-12" db="EMBL/GenBank/DDBJ databases">
        <title>Novel natural products biosynthetic potential of the class Ktedonobacteria.</title>
        <authorList>
            <person name="Zheng Y."/>
            <person name="Saitou A."/>
            <person name="Wang C.M."/>
            <person name="Toyoda A."/>
            <person name="Minakuchi Y."/>
            <person name="Sekiguchi Y."/>
            <person name="Ueda K."/>
            <person name="Takano H."/>
            <person name="Sakai Y."/>
            <person name="Yokota A."/>
            <person name="Yabe S."/>
        </authorList>
    </citation>
    <scope>NUCLEOTIDE SEQUENCE</scope>
    <source>
        <strain evidence="2">A3-2</strain>
    </source>
</reference>
<gene>
    <name evidence="2" type="ORF">KTA_13560</name>
</gene>
<dbReference type="SMART" id="SM00860">
    <property type="entry name" value="SMI1_KNR4"/>
    <property type="match status" value="2"/>
</dbReference>
<accession>A0A455SXS0</accession>
<dbReference type="SUPFAM" id="SSF160631">
    <property type="entry name" value="SMI1/KNR4-like"/>
    <property type="match status" value="2"/>
</dbReference>
<dbReference type="InterPro" id="IPR037883">
    <property type="entry name" value="Knr4/Smi1-like_sf"/>
</dbReference>
<dbReference type="AlphaFoldDB" id="A0A455SXS0"/>
<evidence type="ECO:0000259" key="1">
    <source>
        <dbReference type="SMART" id="SM00860"/>
    </source>
</evidence>
<protein>
    <recommendedName>
        <fullName evidence="1">Knr4/Smi1-like domain-containing protein</fullName>
    </recommendedName>
</protein>
<dbReference type="InterPro" id="IPR018958">
    <property type="entry name" value="Knr4/Smi1-like_dom"/>
</dbReference>
<name>A0A455SXS0_9CHLR</name>
<evidence type="ECO:0000313" key="2">
    <source>
        <dbReference type="EMBL" id="BBH93157.1"/>
    </source>
</evidence>
<dbReference type="Gene3D" id="3.40.1580.10">
    <property type="entry name" value="SMI1/KNR4-like"/>
    <property type="match status" value="2"/>
</dbReference>
<feature type="domain" description="Knr4/Smi1-like" evidence="1">
    <location>
        <begin position="22"/>
        <end position="148"/>
    </location>
</feature>
<dbReference type="EMBL" id="AP019377">
    <property type="protein sequence ID" value="BBH93157.1"/>
    <property type="molecule type" value="Genomic_DNA"/>
</dbReference>
<organism evidence="2">
    <name type="scientific">Thermogemmatispora argillosa</name>
    <dbReference type="NCBI Taxonomy" id="2045280"/>
    <lineage>
        <taxon>Bacteria</taxon>
        <taxon>Bacillati</taxon>
        <taxon>Chloroflexota</taxon>
        <taxon>Ktedonobacteria</taxon>
        <taxon>Thermogemmatisporales</taxon>
        <taxon>Thermogemmatisporaceae</taxon>
        <taxon>Thermogemmatispora</taxon>
    </lineage>
</organism>
<feature type="domain" description="Knr4/Smi1-like" evidence="1">
    <location>
        <begin position="195"/>
        <end position="314"/>
    </location>
</feature>